<gene>
    <name evidence="2" type="ORF">P4O66_011401</name>
</gene>
<dbReference type="EMBL" id="JAROKS010000018">
    <property type="protein sequence ID" value="KAK1793150.1"/>
    <property type="molecule type" value="Genomic_DNA"/>
</dbReference>
<evidence type="ECO:0008006" key="4">
    <source>
        <dbReference type="Google" id="ProtNLM"/>
    </source>
</evidence>
<feature type="signal peptide" evidence="1">
    <location>
        <begin position="1"/>
        <end position="19"/>
    </location>
</feature>
<feature type="chain" id="PRO_5042268061" description="Immunoglobulin V-set domain-containing protein" evidence="1">
    <location>
        <begin position="20"/>
        <end position="145"/>
    </location>
</feature>
<evidence type="ECO:0000313" key="2">
    <source>
        <dbReference type="EMBL" id="KAK1793150.1"/>
    </source>
</evidence>
<accession>A0AAD8Z5T7</accession>
<sequence>KQLLCPVLRLSVWAYLSLATPPHHRGWLRLSEEGCAIRRRLAANTNVCQPREASNQRDATLHHTAQGPCYSDAWWTTVLWLQIDGLRQSDTGVYMCISHTALGQASVLARLSVHRNSTVAYSGDSTHDEYFYGTREDLDSGDYVG</sequence>
<dbReference type="SUPFAM" id="SSF48726">
    <property type="entry name" value="Immunoglobulin"/>
    <property type="match status" value="1"/>
</dbReference>
<keyword evidence="1" id="KW-0732">Signal</keyword>
<evidence type="ECO:0000256" key="1">
    <source>
        <dbReference type="SAM" id="SignalP"/>
    </source>
</evidence>
<protein>
    <recommendedName>
        <fullName evidence="4">Immunoglobulin V-set domain-containing protein</fullName>
    </recommendedName>
</protein>
<proteinExistence type="predicted"/>
<dbReference type="AlphaFoldDB" id="A0AAD8Z5T7"/>
<reference evidence="2" key="1">
    <citation type="submission" date="2023-03" db="EMBL/GenBank/DDBJ databases">
        <title>Electrophorus voltai genome.</title>
        <authorList>
            <person name="Bian C."/>
        </authorList>
    </citation>
    <scope>NUCLEOTIDE SEQUENCE</scope>
    <source>
        <strain evidence="2">CB-2022</strain>
        <tissue evidence="2">Muscle</tissue>
    </source>
</reference>
<dbReference type="Proteomes" id="UP001239994">
    <property type="component" value="Unassembled WGS sequence"/>
</dbReference>
<name>A0AAD8Z5T7_9TELE</name>
<keyword evidence="3" id="KW-1185">Reference proteome</keyword>
<evidence type="ECO:0000313" key="3">
    <source>
        <dbReference type="Proteomes" id="UP001239994"/>
    </source>
</evidence>
<feature type="non-terminal residue" evidence="2">
    <location>
        <position position="1"/>
    </location>
</feature>
<dbReference type="InterPro" id="IPR036179">
    <property type="entry name" value="Ig-like_dom_sf"/>
</dbReference>
<organism evidence="2 3">
    <name type="scientific">Electrophorus voltai</name>
    <dbReference type="NCBI Taxonomy" id="2609070"/>
    <lineage>
        <taxon>Eukaryota</taxon>
        <taxon>Metazoa</taxon>
        <taxon>Chordata</taxon>
        <taxon>Craniata</taxon>
        <taxon>Vertebrata</taxon>
        <taxon>Euteleostomi</taxon>
        <taxon>Actinopterygii</taxon>
        <taxon>Neopterygii</taxon>
        <taxon>Teleostei</taxon>
        <taxon>Ostariophysi</taxon>
        <taxon>Gymnotiformes</taxon>
        <taxon>Gymnotoidei</taxon>
        <taxon>Gymnotidae</taxon>
        <taxon>Electrophorus</taxon>
    </lineage>
</organism>
<comment type="caution">
    <text evidence="2">The sequence shown here is derived from an EMBL/GenBank/DDBJ whole genome shotgun (WGS) entry which is preliminary data.</text>
</comment>